<gene>
    <name evidence="1" type="ORF">P5X88_07435</name>
</gene>
<protein>
    <submittedName>
        <fullName evidence="1">Uncharacterized protein</fullName>
    </submittedName>
</protein>
<accession>A0AAW6SV54</accession>
<organism evidence="1 2">
    <name type="scientific">Heyndrickxia oleronia</name>
    <dbReference type="NCBI Taxonomy" id="38875"/>
    <lineage>
        <taxon>Bacteria</taxon>
        <taxon>Bacillati</taxon>
        <taxon>Bacillota</taxon>
        <taxon>Bacilli</taxon>
        <taxon>Bacillales</taxon>
        <taxon>Bacillaceae</taxon>
        <taxon>Heyndrickxia</taxon>
    </lineage>
</organism>
<dbReference type="EMBL" id="JAROYP010000003">
    <property type="protein sequence ID" value="MDH5160767.1"/>
    <property type="molecule type" value="Genomic_DNA"/>
</dbReference>
<evidence type="ECO:0000313" key="1">
    <source>
        <dbReference type="EMBL" id="MDH5160767.1"/>
    </source>
</evidence>
<dbReference type="RefSeq" id="WP_280616277.1">
    <property type="nucleotide sequence ID" value="NZ_JAROYP010000003.1"/>
</dbReference>
<sequence length="53" mass="5967">MEIKVGQIYKQKEKDTMAMVTGIKNERIFLGNGVSTSKGTLHNHYILIKDAES</sequence>
<dbReference type="Proteomes" id="UP001159179">
    <property type="component" value="Unassembled WGS sequence"/>
</dbReference>
<proteinExistence type="predicted"/>
<comment type="caution">
    <text evidence="1">The sequence shown here is derived from an EMBL/GenBank/DDBJ whole genome shotgun (WGS) entry which is preliminary data.</text>
</comment>
<name>A0AAW6SV54_9BACI</name>
<evidence type="ECO:0000313" key="2">
    <source>
        <dbReference type="Proteomes" id="UP001159179"/>
    </source>
</evidence>
<reference evidence="1" key="1">
    <citation type="submission" date="2023-03" db="EMBL/GenBank/DDBJ databases">
        <title>Bacterial isolates from washroom surfaces on a university campus.</title>
        <authorList>
            <person name="Holman D.B."/>
            <person name="Gzyl K.E."/>
            <person name="Taheri A.E."/>
        </authorList>
    </citation>
    <scope>NUCLEOTIDE SEQUENCE</scope>
    <source>
        <strain evidence="1">RD03</strain>
    </source>
</reference>
<dbReference type="AlphaFoldDB" id="A0AAW6SV54"/>